<reference evidence="8" key="2">
    <citation type="submission" date="2012-01" db="EMBL/GenBank/DDBJ databases">
        <title>Complete sequence of chromosome of Rahnella aquatilis CIP 78.65.</title>
        <authorList>
            <person name="Lucas S."/>
            <person name="Han J."/>
            <person name="Lapidus A."/>
            <person name="Cheng J.-F."/>
            <person name="Goodwin L."/>
            <person name="Pitluck S."/>
            <person name="Peters L."/>
            <person name="Ovchinnikova G."/>
            <person name="Held B."/>
            <person name="Detter J.C."/>
            <person name="Han C."/>
            <person name="Tapia R."/>
            <person name="Land M."/>
            <person name="Hauser L."/>
            <person name="Kyrpides N."/>
            <person name="Ivanova N."/>
            <person name="Pagani I."/>
            <person name="Sobecky P."/>
            <person name="Martinez R."/>
            <person name="Woyke T."/>
        </authorList>
    </citation>
    <scope>NUCLEOTIDE SEQUENCE [LARGE SCALE GENOMIC DNA]</scope>
    <source>
        <strain evidence="8">ATCC 33071 / DSM 4594 / JCM 1683 / NBRC 105701 / NCIMB 13365 / CIP 78.65</strain>
    </source>
</reference>
<dbReference type="PANTHER" id="PTHR33420">
    <property type="entry name" value="FIMBRIAL SUBUNIT ELFA-RELATED"/>
    <property type="match status" value="1"/>
</dbReference>
<dbReference type="STRING" id="745277.Rahaq2_3788"/>
<organism evidence="7 8">
    <name type="scientific">Rahnella aquatilis (strain ATCC 33071 / DSM 4594 / JCM 1683 / NBRC 105701 / NCIMB 13365 / CIP 78.65)</name>
    <dbReference type="NCBI Taxonomy" id="745277"/>
    <lineage>
        <taxon>Bacteria</taxon>
        <taxon>Pseudomonadati</taxon>
        <taxon>Pseudomonadota</taxon>
        <taxon>Gammaproteobacteria</taxon>
        <taxon>Enterobacterales</taxon>
        <taxon>Yersiniaceae</taxon>
        <taxon>Rahnella</taxon>
    </lineage>
</organism>
<gene>
    <name evidence="7" type="ordered locus">Rahaq2_3788</name>
</gene>
<dbReference type="Proteomes" id="UP000009010">
    <property type="component" value="Chromosome"/>
</dbReference>
<comment type="subcellular location">
    <subcellularLocation>
        <location evidence="1">Fimbrium</location>
    </subcellularLocation>
</comment>
<evidence type="ECO:0000256" key="4">
    <source>
        <dbReference type="ARBA" id="ARBA00023263"/>
    </source>
</evidence>
<dbReference type="InterPro" id="IPR036937">
    <property type="entry name" value="Adhesion_dom_fimbrial_sf"/>
</dbReference>
<dbReference type="KEGG" id="raq:Rahaq2_3788"/>
<accession>H2IQZ2</accession>
<keyword evidence="3 5" id="KW-0732">Signal</keyword>
<dbReference type="Gene3D" id="2.60.40.3310">
    <property type="match status" value="1"/>
</dbReference>
<dbReference type="eggNOG" id="COG3539">
    <property type="taxonomic scope" value="Bacteria"/>
</dbReference>
<dbReference type="InterPro" id="IPR050263">
    <property type="entry name" value="Bact_Fimbrial_Adh_Pro"/>
</dbReference>
<feature type="chain" id="PRO_5003562582" evidence="5">
    <location>
        <begin position="20"/>
        <end position="328"/>
    </location>
</feature>
<dbReference type="InterPro" id="IPR008966">
    <property type="entry name" value="Adhesion_dom_sf"/>
</dbReference>
<feature type="signal peptide" evidence="5">
    <location>
        <begin position="1"/>
        <end position="19"/>
    </location>
</feature>
<dbReference type="GO" id="GO:0009289">
    <property type="term" value="C:pilus"/>
    <property type="evidence" value="ECO:0007669"/>
    <property type="project" value="UniProtKB-SubCell"/>
</dbReference>
<keyword evidence="8" id="KW-1185">Reference proteome</keyword>
<proteinExistence type="inferred from homology"/>
<evidence type="ECO:0000256" key="1">
    <source>
        <dbReference type="ARBA" id="ARBA00004561"/>
    </source>
</evidence>
<evidence type="ECO:0000256" key="3">
    <source>
        <dbReference type="ARBA" id="ARBA00022729"/>
    </source>
</evidence>
<dbReference type="RefSeq" id="WP_015698637.1">
    <property type="nucleotide sequence ID" value="NC_016818.1"/>
</dbReference>
<evidence type="ECO:0000313" key="8">
    <source>
        <dbReference type="Proteomes" id="UP000009010"/>
    </source>
</evidence>
<feature type="domain" description="Fimbrial-type adhesion" evidence="6">
    <location>
        <begin position="182"/>
        <end position="327"/>
    </location>
</feature>
<evidence type="ECO:0000256" key="5">
    <source>
        <dbReference type="SAM" id="SignalP"/>
    </source>
</evidence>
<evidence type="ECO:0000256" key="2">
    <source>
        <dbReference type="ARBA" id="ARBA00006671"/>
    </source>
</evidence>
<dbReference type="GO" id="GO:0043709">
    <property type="term" value="P:cell adhesion involved in single-species biofilm formation"/>
    <property type="evidence" value="ECO:0007669"/>
    <property type="project" value="TreeGrafter"/>
</dbReference>
<dbReference type="HOGENOM" id="CLU_058392_5_0_6"/>
<dbReference type="AlphaFoldDB" id="H2IQZ2"/>
<dbReference type="SUPFAM" id="SSF49401">
    <property type="entry name" value="Bacterial adhesins"/>
    <property type="match status" value="1"/>
</dbReference>
<evidence type="ECO:0000313" key="7">
    <source>
        <dbReference type="EMBL" id="AEX53570.1"/>
    </source>
</evidence>
<protein>
    <submittedName>
        <fullName evidence="7">P pilus assembly protein, pilin FimA</fullName>
    </submittedName>
</protein>
<keyword evidence="4" id="KW-0281">Fimbrium</keyword>
<dbReference type="Gene3D" id="2.60.40.1090">
    <property type="entry name" value="Fimbrial-type adhesion domain"/>
    <property type="match status" value="1"/>
</dbReference>
<dbReference type="InterPro" id="IPR000259">
    <property type="entry name" value="Adhesion_dom_fimbrial"/>
</dbReference>
<dbReference type="Pfam" id="PF00419">
    <property type="entry name" value="Fimbrial"/>
    <property type="match status" value="1"/>
</dbReference>
<dbReference type="PANTHER" id="PTHR33420:SF12">
    <property type="entry name" value="FIMBRIN-LIKE PROTEIN FIMI-RELATED"/>
    <property type="match status" value="1"/>
</dbReference>
<name>H2IQZ2_RAHAC</name>
<sequence>MKAIILMACLLLFSGKLWASCSATPAMPQSWDLSSIAVTSSLPPGSDIPGSQHTFSLSGTCGASGSDEVAGDPIIACYYGTGTEIAGFPGVYTTGVEGIGIALTNSSGQRVIGASQNCDTRNTSLGTLDTNKSYQISVTLSLVKTANDISDTALQQSQTRFGLGVYGKSGLGSGGGTNTLSYTGNILIRTESCDVLNKTIDVQLGTVWPGLFSGTTAGGVTPDVPFSIELNCDAGANVNIRIDGTADDSLAAGVIKISSGTEGQASGVGIQILKGDTTPVSLGQQWAITPSASEGNLSIPFFARYYLNGQTLSSGSANGTATFTMIYY</sequence>
<dbReference type="EMBL" id="CP003244">
    <property type="protein sequence ID" value="AEX53570.1"/>
    <property type="molecule type" value="Genomic_DNA"/>
</dbReference>
<reference evidence="7 8" key="1">
    <citation type="journal article" date="2012" name="J. Bacteriol.">
        <title>Complete Genome Sequence of Rahnella aquatilis CIP 78.65.</title>
        <authorList>
            <person name="Martinez R.J."/>
            <person name="Bruce D."/>
            <person name="Detter C."/>
            <person name="Goodwin L.A."/>
            <person name="Han J."/>
            <person name="Han C.S."/>
            <person name="Held B."/>
            <person name="Land M.L."/>
            <person name="Mikhailova N."/>
            <person name="Nolan M."/>
            <person name="Pennacchio L."/>
            <person name="Pitluck S."/>
            <person name="Tapia R."/>
            <person name="Woyke T."/>
            <person name="Sobecky P.A."/>
        </authorList>
    </citation>
    <scope>NUCLEOTIDE SEQUENCE [LARGE SCALE GENOMIC DNA]</scope>
    <source>
        <strain evidence="8">ATCC 33071 / DSM 4594 / JCM 1683 / NBRC 105701 / NCIMB 13365 / CIP 78.65</strain>
    </source>
</reference>
<comment type="similarity">
    <text evidence="2">Belongs to the fimbrial protein family.</text>
</comment>
<evidence type="ECO:0000259" key="6">
    <source>
        <dbReference type="Pfam" id="PF00419"/>
    </source>
</evidence>
<dbReference type="PATRIC" id="fig|745277.3.peg.3630"/>